<gene>
    <name evidence="3" type="ORF">SAMN05421823_11484</name>
</gene>
<dbReference type="OrthoDB" id="9798386at2"/>
<dbReference type="EMBL" id="FNFO01000014">
    <property type="protein sequence ID" value="SDM49811.1"/>
    <property type="molecule type" value="Genomic_DNA"/>
</dbReference>
<proteinExistence type="predicted"/>
<sequence length="890" mass="95539">MNVKTIFFLLLCCVAGAPRSLLAQVKQVLYVNQSGVNSGRQGISVAGNDPVIRMLNADKNFQVTYVETPQDGSKLPALTDFDLIIAQESIASAATLFQSSGKLAVREVSVPIIYSKTSAFRDGRAVQDADAVAIGTQRLELTVPQANQAHDLFRGIDFSAGEQVRVTYELANNDGTEPGDKAIDIVNHLDISTSGTLLATVPEVTDPAQALVVNYLPAGTQLGEDPADVLQVDAVVLPFAYGALVREDGKNITDEGLTLWRNAAYLLTGLAVPPVKYYNPALAKKILYVNQTGVDPGDGGGATPGYDPVIRMLELDDYFEVTYVETPPDGSLIPDLAAFDLVIAQETIDPGADYLQPGGLLGVKNVSIPVIFNQIGAFTDGRAVTDVDAAVTPTQNFFITVPAAHQSHVLFNGIDFAGGEQLRITYELAADDGSDGGNKALDIVNHLDISTSGTLLATVPEVTDPAQALVVNYLPAGTQLGEDPADVLQVDAVNFSFSYGAMVRDKGKNISSEALTLWRNAVYLLTGLPVPTDLYRNPANYKQVLYINQFGVDPGNGGGSTPGNDPVIRMLNADENFQVTYVETPQDGSKLPDPQFFDLIIAQETLSSGAPLFQPGGSVGIRNIKTPIIYNKTNIFRDGRAVTDADAVAATTQHFYLTVPQVNQRHDLFRGIDFSAGEQVRMIAELAANDGSDGGDKALDIVNHLDISTSGTLLATVPEVTDPDQALVVNYLPAGTQLGADPADVLQVDAVVLPFAYGALVKGDGANVSSEALTIWRNAAYLLTRLPVPEELYINADYTPDITSVDPFESVDIRFSPNPTHDRVQLTVGGSNERTAIALYNLRGQQLWYHTLVTGPHRGVSVDMSRYSEGIYLLQVVRGRQRRSFKIVKQ</sequence>
<dbReference type="NCBIfam" id="TIGR04183">
    <property type="entry name" value="Por_Secre_tail"/>
    <property type="match status" value="1"/>
</dbReference>
<dbReference type="RefSeq" id="WP_089687978.1">
    <property type="nucleotide sequence ID" value="NZ_FNFO01000014.1"/>
</dbReference>
<accession>A0A1G9TQ78</accession>
<evidence type="ECO:0000259" key="2">
    <source>
        <dbReference type="Pfam" id="PF18962"/>
    </source>
</evidence>
<reference evidence="3 4" key="1">
    <citation type="submission" date="2016-10" db="EMBL/GenBank/DDBJ databases">
        <authorList>
            <person name="de Groot N.N."/>
        </authorList>
    </citation>
    <scope>NUCLEOTIDE SEQUENCE [LARGE SCALE GENOMIC DNA]</scope>
    <source>
        <strain evidence="3 4">DSM 25186</strain>
    </source>
</reference>
<dbReference type="InterPro" id="IPR026444">
    <property type="entry name" value="Secre_tail"/>
</dbReference>
<dbReference type="Pfam" id="PF18962">
    <property type="entry name" value="Por_Secre_tail"/>
    <property type="match status" value="1"/>
</dbReference>
<feature type="chain" id="PRO_5011489987" evidence="1">
    <location>
        <begin position="24"/>
        <end position="890"/>
    </location>
</feature>
<evidence type="ECO:0000256" key="1">
    <source>
        <dbReference type="SAM" id="SignalP"/>
    </source>
</evidence>
<feature type="signal peptide" evidence="1">
    <location>
        <begin position="1"/>
        <end position="23"/>
    </location>
</feature>
<organism evidence="3 4">
    <name type="scientific">Catalinimonas alkaloidigena</name>
    <dbReference type="NCBI Taxonomy" id="1075417"/>
    <lineage>
        <taxon>Bacteria</taxon>
        <taxon>Pseudomonadati</taxon>
        <taxon>Bacteroidota</taxon>
        <taxon>Cytophagia</taxon>
        <taxon>Cytophagales</taxon>
        <taxon>Catalimonadaceae</taxon>
        <taxon>Catalinimonas</taxon>
    </lineage>
</organism>
<protein>
    <submittedName>
        <fullName evidence="3">Por secretion system C-terminal sorting domain-containing protein</fullName>
    </submittedName>
</protein>
<dbReference type="STRING" id="1075417.SAMN05421823_11484"/>
<feature type="domain" description="Secretion system C-terminal sorting" evidence="2">
    <location>
        <begin position="817"/>
        <end position="886"/>
    </location>
</feature>
<dbReference type="AlphaFoldDB" id="A0A1G9TQ78"/>
<evidence type="ECO:0000313" key="4">
    <source>
        <dbReference type="Proteomes" id="UP000198510"/>
    </source>
</evidence>
<keyword evidence="1" id="KW-0732">Signal</keyword>
<name>A0A1G9TQ78_9BACT</name>
<evidence type="ECO:0000313" key="3">
    <source>
        <dbReference type="EMBL" id="SDM49811.1"/>
    </source>
</evidence>
<keyword evidence="4" id="KW-1185">Reference proteome</keyword>
<dbReference type="Proteomes" id="UP000198510">
    <property type="component" value="Unassembled WGS sequence"/>
</dbReference>